<feature type="region of interest" description="Disordered" evidence="1">
    <location>
        <begin position="170"/>
        <end position="225"/>
    </location>
</feature>
<dbReference type="Proteomes" id="UP001201980">
    <property type="component" value="Unassembled WGS sequence"/>
</dbReference>
<reference evidence="2" key="1">
    <citation type="submission" date="2022-07" db="EMBL/GenBank/DDBJ databases">
        <title>Draft genome sequence of Zalerion maritima ATCC 34329, a (micro)plastics degrading marine fungus.</title>
        <authorList>
            <person name="Paco A."/>
            <person name="Goncalves M.F.M."/>
            <person name="Rocha-Santos T.A.P."/>
            <person name="Alves A."/>
        </authorList>
    </citation>
    <scope>NUCLEOTIDE SEQUENCE</scope>
    <source>
        <strain evidence="2">ATCC 34329</strain>
    </source>
</reference>
<dbReference type="EMBL" id="JAKWBI020000134">
    <property type="protein sequence ID" value="KAJ2901870.1"/>
    <property type="molecule type" value="Genomic_DNA"/>
</dbReference>
<comment type="caution">
    <text evidence="2">The sequence shown here is derived from an EMBL/GenBank/DDBJ whole genome shotgun (WGS) entry which is preliminary data.</text>
</comment>
<keyword evidence="3" id="KW-1185">Reference proteome</keyword>
<evidence type="ECO:0000313" key="2">
    <source>
        <dbReference type="EMBL" id="KAJ2901870.1"/>
    </source>
</evidence>
<dbReference type="AlphaFoldDB" id="A0AAD5WTB5"/>
<gene>
    <name evidence="2" type="ORF">MKZ38_001303</name>
</gene>
<evidence type="ECO:0000256" key="1">
    <source>
        <dbReference type="SAM" id="MobiDB-lite"/>
    </source>
</evidence>
<evidence type="ECO:0000313" key="3">
    <source>
        <dbReference type="Proteomes" id="UP001201980"/>
    </source>
</evidence>
<protein>
    <submittedName>
        <fullName evidence="2">Uncharacterized protein</fullName>
    </submittedName>
</protein>
<accession>A0AAD5WTB5</accession>
<organism evidence="2 3">
    <name type="scientific">Zalerion maritima</name>
    <dbReference type="NCBI Taxonomy" id="339359"/>
    <lineage>
        <taxon>Eukaryota</taxon>
        <taxon>Fungi</taxon>
        <taxon>Dikarya</taxon>
        <taxon>Ascomycota</taxon>
        <taxon>Pezizomycotina</taxon>
        <taxon>Sordariomycetes</taxon>
        <taxon>Lulworthiomycetidae</taxon>
        <taxon>Lulworthiales</taxon>
        <taxon>Lulworthiaceae</taxon>
        <taxon>Zalerion</taxon>
    </lineage>
</organism>
<sequence>MRGPGIQAPITTFYPTVHNAPTTILQAGNSNSTMSTAATAEHPKLMLNNIGAIAGGESSGTAPAILPPSEYVPRTGSLPDDPIMLSGTAAAAMRASETLVLGGGSTITDPPTYGALEVRPEDDIWGGAHLGGGGAAGWGGGCDGGSAFTMPGVAQPLTLPTERCRYFRSRRRREDRGLRPGPSGGRVEATGALEDSDTVLAATTTHEEKEEDGAEDCVGTNVPSS</sequence>
<name>A0AAD5WTB5_9PEZI</name>
<proteinExistence type="predicted"/>